<evidence type="ECO:0000256" key="3">
    <source>
        <dbReference type="ARBA" id="ARBA00004953"/>
    </source>
</evidence>
<dbReference type="InterPro" id="IPR004839">
    <property type="entry name" value="Aminotransferase_I/II_large"/>
</dbReference>
<comment type="caution">
    <text evidence="11">The sequence shown here is derived from an EMBL/GenBank/DDBJ whole genome shotgun (WGS) entry which is preliminary data.</text>
</comment>
<evidence type="ECO:0000256" key="9">
    <source>
        <dbReference type="ARBA" id="ARBA00048531"/>
    </source>
</evidence>
<comment type="function">
    <text evidence="2">Decarboxylates L-threonine-O-3-phosphate to yield (R)-1-amino-2-propanol O-2-phosphate, the precursor for the linkage between the nucleotide loop and the corrin ring in cobalamin.</text>
</comment>
<dbReference type="GO" id="GO:0009236">
    <property type="term" value="P:cobalamin biosynthetic process"/>
    <property type="evidence" value="ECO:0007669"/>
    <property type="project" value="UniProtKB-UniPathway"/>
</dbReference>
<keyword evidence="5" id="KW-0169">Cobalamin biosynthesis</keyword>
<evidence type="ECO:0000256" key="1">
    <source>
        <dbReference type="ARBA" id="ARBA00001933"/>
    </source>
</evidence>
<proteinExistence type="predicted"/>
<dbReference type="PANTHER" id="PTHR42885">
    <property type="entry name" value="HISTIDINOL-PHOSPHATE AMINOTRANSFERASE-RELATED"/>
    <property type="match status" value="1"/>
</dbReference>
<evidence type="ECO:0000256" key="8">
    <source>
        <dbReference type="ARBA" id="ARBA00029996"/>
    </source>
</evidence>
<name>A0A4U1BFN9_9GAMM</name>
<keyword evidence="12" id="KW-1185">Reference proteome</keyword>
<comment type="catalytic activity">
    <reaction evidence="9">
        <text>O-phospho-L-threonine + H(+) = (R)-1-aminopropan-2-yl phosphate + CO2</text>
        <dbReference type="Rhea" id="RHEA:11492"/>
        <dbReference type="ChEBI" id="CHEBI:15378"/>
        <dbReference type="ChEBI" id="CHEBI:16526"/>
        <dbReference type="ChEBI" id="CHEBI:58563"/>
        <dbReference type="ChEBI" id="CHEBI:58675"/>
        <dbReference type="EC" id="4.1.1.81"/>
    </reaction>
</comment>
<dbReference type="Proteomes" id="UP000305675">
    <property type="component" value="Unassembled WGS sequence"/>
</dbReference>
<dbReference type="GO" id="GO:0048472">
    <property type="term" value="F:threonine-phosphate decarboxylase activity"/>
    <property type="evidence" value="ECO:0007669"/>
    <property type="project" value="UniProtKB-EC"/>
</dbReference>
<evidence type="ECO:0000313" key="12">
    <source>
        <dbReference type="Proteomes" id="UP000305675"/>
    </source>
</evidence>
<keyword evidence="6" id="KW-0663">Pyridoxal phosphate</keyword>
<dbReference type="InterPro" id="IPR004838">
    <property type="entry name" value="NHTrfase_class1_PyrdxlP-BS"/>
</dbReference>
<feature type="domain" description="Aminotransferase class I/classII large" evidence="10">
    <location>
        <begin position="47"/>
        <end position="296"/>
    </location>
</feature>
<evidence type="ECO:0000256" key="6">
    <source>
        <dbReference type="ARBA" id="ARBA00022898"/>
    </source>
</evidence>
<dbReference type="EMBL" id="SWCJ01000024">
    <property type="protein sequence ID" value="TKB50060.1"/>
    <property type="molecule type" value="Genomic_DNA"/>
</dbReference>
<keyword evidence="7 11" id="KW-0456">Lyase</keyword>
<dbReference type="CDD" id="cd00609">
    <property type="entry name" value="AAT_like"/>
    <property type="match status" value="1"/>
</dbReference>
<dbReference type="GO" id="GO:0030170">
    <property type="term" value="F:pyridoxal phosphate binding"/>
    <property type="evidence" value="ECO:0007669"/>
    <property type="project" value="InterPro"/>
</dbReference>
<dbReference type="InterPro" id="IPR015422">
    <property type="entry name" value="PyrdxlP-dep_Trfase_small"/>
</dbReference>
<dbReference type="InterPro" id="IPR015424">
    <property type="entry name" value="PyrdxlP-dep_Trfase"/>
</dbReference>
<evidence type="ECO:0000313" key="11">
    <source>
        <dbReference type="EMBL" id="TKB50060.1"/>
    </source>
</evidence>
<dbReference type="InterPro" id="IPR005860">
    <property type="entry name" value="CobD"/>
</dbReference>
<evidence type="ECO:0000259" key="10">
    <source>
        <dbReference type="Pfam" id="PF00155"/>
    </source>
</evidence>
<dbReference type="PROSITE" id="PS00105">
    <property type="entry name" value="AA_TRANSFER_CLASS_1"/>
    <property type="match status" value="1"/>
</dbReference>
<gene>
    <name evidence="11" type="ORF">FCL42_19950</name>
</gene>
<dbReference type="Gene3D" id="3.40.640.10">
    <property type="entry name" value="Type I PLP-dependent aspartate aminotransferase-like (Major domain)"/>
    <property type="match status" value="1"/>
</dbReference>
<dbReference type="SUPFAM" id="SSF53383">
    <property type="entry name" value="PLP-dependent transferases"/>
    <property type="match status" value="1"/>
</dbReference>
<evidence type="ECO:0000256" key="5">
    <source>
        <dbReference type="ARBA" id="ARBA00022573"/>
    </source>
</evidence>
<comment type="cofactor">
    <cofactor evidence="1">
        <name>pyridoxal 5'-phosphate</name>
        <dbReference type="ChEBI" id="CHEBI:597326"/>
    </cofactor>
</comment>
<dbReference type="EC" id="4.1.1.81" evidence="4"/>
<reference evidence="11 12" key="1">
    <citation type="submission" date="2019-04" db="EMBL/GenBank/DDBJ databases">
        <authorList>
            <person name="Hwang J.C."/>
        </authorList>
    </citation>
    <scope>NUCLEOTIDE SEQUENCE [LARGE SCALE GENOMIC DNA]</scope>
    <source>
        <strain evidence="11 12">IMCC35002</strain>
    </source>
</reference>
<accession>A0A4U1BFN9</accession>
<protein>
    <recommendedName>
        <fullName evidence="4">threonine-phosphate decarboxylase</fullName>
        <ecNumber evidence="4">4.1.1.81</ecNumber>
    </recommendedName>
    <alternativeName>
        <fullName evidence="8">L-threonine-O-3-phosphate decarboxylase</fullName>
    </alternativeName>
</protein>
<dbReference type="UniPathway" id="UPA00148"/>
<evidence type="ECO:0000256" key="7">
    <source>
        <dbReference type="ARBA" id="ARBA00023239"/>
    </source>
</evidence>
<evidence type="ECO:0000256" key="4">
    <source>
        <dbReference type="ARBA" id="ARBA00012285"/>
    </source>
</evidence>
<dbReference type="Gene3D" id="3.90.1150.10">
    <property type="entry name" value="Aspartate Aminotransferase, domain 1"/>
    <property type="match status" value="1"/>
</dbReference>
<organism evidence="11 12">
    <name type="scientific">Ferrimonas aestuarii</name>
    <dbReference type="NCBI Taxonomy" id="2569539"/>
    <lineage>
        <taxon>Bacteria</taxon>
        <taxon>Pseudomonadati</taxon>
        <taxon>Pseudomonadota</taxon>
        <taxon>Gammaproteobacteria</taxon>
        <taxon>Alteromonadales</taxon>
        <taxon>Ferrimonadaceae</taxon>
        <taxon>Ferrimonas</taxon>
    </lineage>
</organism>
<dbReference type="OrthoDB" id="9799304at2"/>
<dbReference type="NCBIfam" id="TIGR01140">
    <property type="entry name" value="L_thr_O3P_dcar"/>
    <property type="match status" value="1"/>
</dbReference>
<sequence>MSLLHHGGRLRQAAIEHRIPLSDWLDLSTGVAPWTYPIPAIELSHWNRLPETDDGLELAAAKYYGSEVMPLAVAGSQAAIQQLPKHLDGKRVALPRVGYKEHQKAWQQANWEIELYDLEPSQTLLDSVDALVVINPNNPMAHRINPSNLIQWHQQLNAKGGTLVVDEAFMDLWPSDSIVHQTGTSGLVVLRSIGKFFGLAGARVGFVFGWPKLLEQLSATLGPWCVTGPARQVAKTALLDDHWQQQQHQRIDAMANQLAAALCSLPGTHHQCGLFITVIHPDAPHWHRQCARQGVYLRLTDERHGLRFGLPKDTQQLQRLTKVLQGLVPSR</sequence>
<dbReference type="AlphaFoldDB" id="A0A4U1BFN9"/>
<dbReference type="Pfam" id="PF00155">
    <property type="entry name" value="Aminotran_1_2"/>
    <property type="match status" value="1"/>
</dbReference>
<evidence type="ECO:0000256" key="2">
    <source>
        <dbReference type="ARBA" id="ARBA00003444"/>
    </source>
</evidence>
<dbReference type="PANTHER" id="PTHR42885:SF1">
    <property type="entry name" value="THREONINE-PHOSPHATE DECARBOXYLASE"/>
    <property type="match status" value="1"/>
</dbReference>
<dbReference type="InterPro" id="IPR015421">
    <property type="entry name" value="PyrdxlP-dep_Trfase_major"/>
</dbReference>
<dbReference type="RefSeq" id="WP_136865192.1">
    <property type="nucleotide sequence ID" value="NZ_SWCJ01000024.1"/>
</dbReference>
<comment type="pathway">
    <text evidence="3">Cofactor biosynthesis; adenosylcobalamin biosynthesis.</text>
</comment>